<dbReference type="OrthoDB" id="6117751at2759"/>
<keyword evidence="1" id="KW-0175">Coiled coil</keyword>
<organism evidence="3 4">
    <name type="scientific">Mytilus edulis</name>
    <name type="common">Blue mussel</name>
    <dbReference type="NCBI Taxonomy" id="6550"/>
    <lineage>
        <taxon>Eukaryota</taxon>
        <taxon>Metazoa</taxon>
        <taxon>Spiralia</taxon>
        <taxon>Lophotrochozoa</taxon>
        <taxon>Mollusca</taxon>
        <taxon>Bivalvia</taxon>
        <taxon>Autobranchia</taxon>
        <taxon>Pteriomorphia</taxon>
        <taxon>Mytilida</taxon>
        <taxon>Mytiloidea</taxon>
        <taxon>Mytilidae</taxon>
        <taxon>Mytilinae</taxon>
        <taxon>Mytilus</taxon>
    </lineage>
</organism>
<sequence length="249" mass="27902">MHSVQHLNNVTKHLQQEIQNTNNHINVLESDATARKQDFIALVQDASQMKMELARYTASMLSKIDNFRNFTAAFMDGLRVNMSNEMNENNMNYFNTKQVALTACGGGTYNDGDTAKFSNIKENHGINSLDSFKQSGKFTCEVAGMYVFFASMMSSSNDGYFQWYTNSRSQSGVYISHKPPSYESGSGMLAVKLNVGDTVSLKCARSGIVIHEFSCFTFSKFINFKENVFTLKKKTASCVNIHVLSIRSL</sequence>
<gene>
    <name evidence="3" type="ORF">MEDL_46721</name>
</gene>
<dbReference type="InterPro" id="IPR008983">
    <property type="entry name" value="Tumour_necrosis_fac-like_dom"/>
</dbReference>
<proteinExistence type="predicted"/>
<feature type="domain" description="C1q" evidence="2">
    <location>
        <begin position="114"/>
        <end position="221"/>
    </location>
</feature>
<keyword evidence="4" id="KW-1185">Reference proteome</keyword>
<dbReference type="Gene3D" id="2.60.120.40">
    <property type="match status" value="1"/>
</dbReference>
<evidence type="ECO:0000256" key="1">
    <source>
        <dbReference type="SAM" id="Coils"/>
    </source>
</evidence>
<dbReference type="Pfam" id="PF00386">
    <property type="entry name" value="C1q"/>
    <property type="match status" value="1"/>
</dbReference>
<protein>
    <submittedName>
        <fullName evidence="3">C1QL</fullName>
    </submittedName>
</protein>
<evidence type="ECO:0000313" key="4">
    <source>
        <dbReference type="Proteomes" id="UP000683360"/>
    </source>
</evidence>
<evidence type="ECO:0000313" key="3">
    <source>
        <dbReference type="EMBL" id="CAG2233980.1"/>
    </source>
</evidence>
<name>A0A8S3TU77_MYTED</name>
<reference evidence="3" key="1">
    <citation type="submission" date="2021-03" db="EMBL/GenBank/DDBJ databases">
        <authorList>
            <person name="Bekaert M."/>
        </authorList>
    </citation>
    <scope>NUCLEOTIDE SEQUENCE</scope>
</reference>
<dbReference type="SUPFAM" id="SSF49842">
    <property type="entry name" value="TNF-like"/>
    <property type="match status" value="1"/>
</dbReference>
<dbReference type="InterPro" id="IPR001073">
    <property type="entry name" value="C1q_dom"/>
</dbReference>
<feature type="coiled-coil region" evidence="1">
    <location>
        <begin position="4"/>
        <end position="31"/>
    </location>
</feature>
<comment type="caution">
    <text evidence="3">The sequence shown here is derived from an EMBL/GenBank/DDBJ whole genome shotgun (WGS) entry which is preliminary data.</text>
</comment>
<dbReference type="AlphaFoldDB" id="A0A8S3TU77"/>
<accession>A0A8S3TU77</accession>
<dbReference type="Proteomes" id="UP000683360">
    <property type="component" value="Unassembled WGS sequence"/>
</dbReference>
<evidence type="ECO:0000259" key="2">
    <source>
        <dbReference type="Pfam" id="PF00386"/>
    </source>
</evidence>
<dbReference type="EMBL" id="CAJPWZ010002222">
    <property type="protein sequence ID" value="CAG2233980.1"/>
    <property type="molecule type" value="Genomic_DNA"/>
</dbReference>